<name>A0A6J5UFI6_PRUAR</name>
<proteinExistence type="predicted"/>
<accession>A0A6J5UFI6</accession>
<feature type="region of interest" description="Disordered" evidence="1">
    <location>
        <begin position="47"/>
        <end position="70"/>
    </location>
</feature>
<sequence length="86" mass="9330">MVWSKLNAKALHIIQSSCGDDTYSLIRGIYVANVAWNTLATKLKPAEASKTTDEESELHTNHTLISGDAGVEEDSTIEVRVEGIVS</sequence>
<feature type="compositionally biased region" description="Basic and acidic residues" evidence="1">
    <location>
        <begin position="47"/>
        <end position="60"/>
    </location>
</feature>
<protein>
    <submittedName>
        <fullName evidence="2">Uncharacterized protein</fullName>
    </submittedName>
</protein>
<dbReference type="Proteomes" id="UP000507222">
    <property type="component" value="Unassembled WGS sequence"/>
</dbReference>
<gene>
    <name evidence="2" type="ORF">CURHAP_LOCUS22917</name>
</gene>
<dbReference type="EMBL" id="CAEKDK010000003">
    <property type="protein sequence ID" value="CAB4274417.1"/>
    <property type="molecule type" value="Genomic_DNA"/>
</dbReference>
<evidence type="ECO:0000256" key="1">
    <source>
        <dbReference type="SAM" id="MobiDB-lite"/>
    </source>
</evidence>
<reference evidence="2 3" key="1">
    <citation type="submission" date="2020-05" db="EMBL/GenBank/DDBJ databases">
        <authorList>
            <person name="Campoy J."/>
            <person name="Schneeberger K."/>
            <person name="Spophaly S."/>
        </authorList>
    </citation>
    <scope>NUCLEOTIDE SEQUENCE [LARGE SCALE GENOMIC DNA]</scope>
    <source>
        <strain evidence="2">PruArmRojPasFocal</strain>
    </source>
</reference>
<evidence type="ECO:0000313" key="2">
    <source>
        <dbReference type="EMBL" id="CAB4274417.1"/>
    </source>
</evidence>
<organism evidence="2 3">
    <name type="scientific">Prunus armeniaca</name>
    <name type="common">Apricot</name>
    <name type="synonym">Armeniaca vulgaris</name>
    <dbReference type="NCBI Taxonomy" id="36596"/>
    <lineage>
        <taxon>Eukaryota</taxon>
        <taxon>Viridiplantae</taxon>
        <taxon>Streptophyta</taxon>
        <taxon>Embryophyta</taxon>
        <taxon>Tracheophyta</taxon>
        <taxon>Spermatophyta</taxon>
        <taxon>Magnoliopsida</taxon>
        <taxon>eudicotyledons</taxon>
        <taxon>Gunneridae</taxon>
        <taxon>Pentapetalae</taxon>
        <taxon>rosids</taxon>
        <taxon>fabids</taxon>
        <taxon>Rosales</taxon>
        <taxon>Rosaceae</taxon>
        <taxon>Amygdaloideae</taxon>
        <taxon>Amygdaleae</taxon>
        <taxon>Prunus</taxon>
    </lineage>
</organism>
<dbReference type="AlphaFoldDB" id="A0A6J5UFI6"/>
<evidence type="ECO:0000313" key="3">
    <source>
        <dbReference type="Proteomes" id="UP000507222"/>
    </source>
</evidence>